<evidence type="ECO:0000313" key="4">
    <source>
        <dbReference type="Proteomes" id="UP000266723"/>
    </source>
</evidence>
<sequence>MFTEEKKKNTNYGSIFVSCFFCLVLVVGVVRFGKPYYNLQNLMGTEAVMGQGLLDVGILPCNLRSSVSIPARNHQKLSTTVREETRTRPPNSYCVKFESFATMSKLVAGNGDKYESRPFSAGGYNWSSNEDDSEIKMVLDCVDVAFTTWSYSRKIVTLYCDVNIQSAPRKFVETNSAAFSGPKWTAPQDSKTVIDMDKHLHKVGGKALLKKEARDDDDGPGEPTGK</sequence>
<evidence type="ECO:0000313" key="3">
    <source>
        <dbReference type="EMBL" id="KAF3518664.1"/>
    </source>
</evidence>
<gene>
    <name evidence="3" type="ORF">DY000_02062528</name>
</gene>
<reference evidence="3 4" key="1">
    <citation type="journal article" date="2020" name="BMC Genomics">
        <title>Intraspecific diversification of the crop wild relative Brassica cretica Lam. using demographic model selection.</title>
        <authorList>
            <person name="Kioukis A."/>
            <person name="Michalopoulou V.A."/>
            <person name="Briers L."/>
            <person name="Pirintsos S."/>
            <person name="Studholme D.J."/>
            <person name="Pavlidis P."/>
            <person name="Sarris P.F."/>
        </authorList>
    </citation>
    <scope>NUCLEOTIDE SEQUENCE [LARGE SCALE GENOMIC DNA]</scope>
    <source>
        <strain evidence="4">cv. PFS-1207/04</strain>
    </source>
</reference>
<feature type="transmembrane region" description="Helical" evidence="2">
    <location>
        <begin position="12"/>
        <end position="33"/>
    </location>
</feature>
<keyword evidence="2" id="KW-0472">Membrane</keyword>
<name>A0ABQ7AX87_BRACR</name>
<keyword evidence="2" id="KW-1133">Transmembrane helix</keyword>
<keyword evidence="2" id="KW-0812">Transmembrane</keyword>
<evidence type="ECO:0008006" key="5">
    <source>
        <dbReference type="Google" id="ProtNLM"/>
    </source>
</evidence>
<evidence type="ECO:0000256" key="1">
    <source>
        <dbReference type="SAM" id="MobiDB-lite"/>
    </source>
</evidence>
<evidence type="ECO:0000256" key="2">
    <source>
        <dbReference type="SAM" id="Phobius"/>
    </source>
</evidence>
<proteinExistence type="predicted"/>
<keyword evidence="4" id="KW-1185">Reference proteome</keyword>
<dbReference type="Proteomes" id="UP000266723">
    <property type="component" value="Unassembled WGS sequence"/>
</dbReference>
<organism evidence="3 4">
    <name type="scientific">Brassica cretica</name>
    <name type="common">Mustard</name>
    <dbReference type="NCBI Taxonomy" id="69181"/>
    <lineage>
        <taxon>Eukaryota</taxon>
        <taxon>Viridiplantae</taxon>
        <taxon>Streptophyta</taxon>
        <taxon>Embryophyta</taxon>
        <taxon>Tracheophyta</taxon>
        <taxon>Spermatophyta</taxon>
        <taxon>Magnoliopsida</taxon>
        <taxon>eudicotyledons</taxon>
        <taxon>Gunneridae</taxon>
        <taxon>Pentapetalae</taxon>
        <taxon>rosids</taxon>
        <taxon>malvids</taxon>
        <taxon>Brassicales</taxon>
        <taxon>Brassicaceae</taxon>
        <taxon>Brassiceae</taxon>
        <taxon>Brassica</taxon>
    </lineage>
</organism>
<dbReference type="PROSITE" id="PS51257">
    <property type="entry name" value="PROKAR_LIPOPROTEIN"/>
    <property type="match status" value="1"/>
</dbReference>
<dbReference type="EMBL" id="QGKV02001556">
    <property type="protein sequence ID" value="KAF3518664.1"/>
    <property type="molecule type" value="Genomic_DNA"/>
</dbReference>
<accession>A0ABQ7AX87</accession>
<comment type="caution">
    <text evidence="3">The sequence shown here is derived from an EMBL/GenBank/DDBJ whole genome shotgun (WGS) entry which is preliminary data.</text>
</comment>
<feature type="region of interest" description="Disordered" evidence="1">
    <location>
        <begin position="207"/>
        <end position="226"/>
    </location>
</feature>
<protein>
    <recommendedName>
        <fullName evidence="5">MATH domain-containing protein</fullName>
    </recommendedName>
</protein>